<gene>
    <name evidence="4" type="primary">LOC118416478</name>
</gene>
<dbReference type="AlphaFoldDB" id="A0A9J7MRW2"/>
<name>A0A9J7MRW2_BRAFL</name>
<reference evidence="3" key="2">
    <citation type="journal article" date="2020" name="Nat. Ecol. Evol.">
        <title>Deeply conserved synteny resolves early events in vertebrate evolution.</title>
        <authorList>
            <person name="Simakov O."/>
            <person name="Marletaz F."/>
            <person name="Yue J.X."/>
            <person name="O'Connell B."/>
            <person name="Jenkins J."/>
            <person name="Brandt A."/>
            <person name="Calef R."/>
            <person name="Tung C.H."/>
            <person name="Huang T.K."/>
            <person name="Schmutz J."/>
            <person name="Satoh N."/>
            <person name="Yu J.K."/>
            <person name="Putnam N.H."/>
            <person name="Green R.E."/>
            <person name="Rokhsar D.S."/>
        </authorList>
    </citation>
    <scope>NUCLEOTIDE SEQUENCE [LARGE SCALE GENOMIC DNA]</scope>
    <source>
        <strain evidence="3">S238N-H82</strain>
    </source>
</reference>
<dbReference type="GeneID" id="118416478"/>
<reference evidence="4" key="1">
    <citation type="journal article" date="2016" name="Genome Biol. Evol.">
        <title>Conserved non-coding elements in the most distant genera of cephalochordates: the Goldilocks principle.</title>
        <authorList>
            <person name="Yue J.X."/>
            <person name="Kozmikova I."/>
            <person name="Ono H."/>
            <person name="Nossa C.W."/>
            <person name="Kozmik Z."/>
            <person name="Putnam N.H."/>
            <person name="Yu J.K."/>
            <person name="Holland L.Z."/>
        </authorList>
    </citation>
    <scope>NUCLEOTIDE SEQUENCE</scope>
</reference>
<keyword evidence="1" id="KW-0880">Kelch repeat</keyword>
<dbReference type="SUPFAM" id="SSF117281">
    <property type="entry name" value="Kelch motif"/>
    <property type="match status" value="1"/>
</dbReference>
<keyword evidence="3" id="KW-1185">Reference proteome</keyword>
<dbReference type="InterPro" id="IPR051746">
    <property type="entry name" value="Kelch_domain_containing_8"/>
</dbReference>
<organism evidence="3 4">
    <name type="scientific">Branchiostoma floridae</name>
    <name type="common">Florida lancelet</name>
    <name type="synonym">Amphioxus</name>
    <dbReference type="NCBI Taxonomy" id="7739"/>
    <lineage>
        <taxon>Eukaryota</taxon>
        <taxon>Metazoa</taxon>
        <taxon>Chordata</taxon>
        <taxon>Cephalochordata</taxon>
        <taxon>Leptocardii</taxon>
        <taxon>Amphioxiformes</taxon>
        <taxon>Branchiostomatidae</taxon>
        <taxon>Branchiostoma</taxon>
    </lineage>
</organism>
<dbReference type="InterPro" id="IPR006652">
    <property type="entry name" value="Kelch_1"/>
</dbReference>
<proteinExistence type="predicted"/>
<dbReference type="RefSeq" id="XP_035677481.1">
    <property type="nucleotide sequence ID" value="XM_035821588.1"/>
</dbReference>
<keyword evidence="2" id="KW-0677">Repeat</keyword>
<dbReference type="Gene3D" id="2.120.10.80">
    <property type="entry name" value="Kelch-type beta propeller"/>
    <property type="match status" value="2"/>
</dbReference>
<evidence type="ECO:0000313" key="4">
    <source>
        <dbReference type="RefSeq" id="XP_035677481.1"/>
    </source>
</evidence>
<sequence length="384" mass="41789">MWLQLKCSRTWKPEYRSFTLVHKPQRGRHSDLSHTTVTMATGGRVQFQWENFTPMPTSRSFCTAVEGGDSKLYVIGGCEENGVPIDALEAYDPAAKSWEKLDGMPTKRAGPAAVSVGQKIVVLGGVSVTQAPLDAVEVFDIVERKWTQLNPLMAAALGIAAVARDGKVMAVGGMGVDTNPQDHLRSLDIENDRWKGLAPMPTARYATGIFLRNDKLYVLGGRQGKEPCAAFEMYDILSNTWTKFPDIPSKRVFPQYVMSASVIVSLGGLFTQGQDRRFSGTTETFDTEKGETGRWETHRPMKNKRADFVAGVLGEKVVIAGGLSVGGPQTSVEGFDLERKKWFNLPNLNTPLCSSASLLYQGRLLAVGGMSAGPTNIVAALGIK</sequence>
<evidence type="ECO:0000256" key="2">
    <source>
        <dbReference type="ARBA" id="ARBA00022737"/>
    </source>
</evidence>
<dbReference type="OrthoDB" id="8185403at2759"/>
<dbReference type="Pfam" id="PF24681">
    <property type="entry name" value="Kelch_KLHDC2_KLHL20_DRC7"/>
    <property type="match status" value="1"/>
</dbReference>
<accession>A0A9J7MRW2</accession>
<evidence type="ECO:0000313" key="3">
    <source>
        <dbReference type="Proteomes" id="UP000001554"/>
    </source>
</evidence>
<dbReference type="Proteomes" id="UP000001554">
    <property type="component" value="Chromosome 5"/>
</dbReference>
<evidence type="ECO:0000256" key="1">
    <source>
        <dbReference type="ARBA" id="ARBA00022441"/>
    </source>
</evidence>
<dbReference type="InterPro" id="IPR015915">
    <property type="entry name" value="Kelch-typ_b-propeller"/>
</dbReference>
<dbReference type="SMART" id="SM00612">
    <property type="entry name" value="Kelch"/>
    <property type="match status" value="5"/>
</dbReference>
<reference evidence="4" key="3">
    <citation type="submission" date="2025-08" db="UniProtKB">
        <authorList>
            <consortium name="RefSeq"/>
        </authorList>
    </citation>
    <scope>IDENTIFICATION</scope>
</reference>
<dbReference type="OMA" id="RGPDNPS"/>
<dbReference type="PANTHER" id="PTHR46260">
    <property type="entry name" value="RING-TYPE DOMAIN-CONTAINING PROTEIN"/>
    <property type="match status" value="1"/>
</dbReference>
<dbReference type="KEGG" id="bfo:118416478"/>
<protein>
    <submittedName>
        <fullName evidence="4">Kelch domain-containing protein 8A-like</fullName>
    </submittedName>
</protein>
<dbReference type="PANTHER" id="PTHR46260:SF3">
    <property type="entry name" value="RING-TYPE DOMAIN-CONTAINING PROTEIN"/>
    <property type="match status" value="1"/>
</dbReference>
<dbReference type="Pfam" id="PF01344">
    <property type="entry name" value="Kelch_1"/>
    <property type="match status" value="1"/>
</dbReference>